<dbReference type="Pfam" id="PF03022">
    <property type="entry name" value="MRJP"/>
    <property type="match status" value="1"/>
</dbReference>
<protein>
    <submittedName>
        <fullName evidence="5">Uncharacterized protein</fullName>
    </submittedName>
</protein>
<dbReference type="AlphaFoldDB" id="A0A2A4JSF3"/>
<organism evidence="5">
    <name type="scientific">Heliothis virescens</name>
    <name type="common">Tobacco budworm moth</name>
    <dbReference type="NCBI Taxonomy" id="7102"/>
    <lineage>
        <taxon>Eukaryota</taxon>
        <taxon>Metazoa</taxon>
        <taxon>Ecdysozoa</taxon>
        <taxon>Arthropoda</taxon>
        <taxon>Hexapoda</taxon>
        <taxon>Insecta</taxon>
        <taxon>Pterygota</taxon>
        <taxon>Neoptera</taxon>
        <taxon>Endopterygota</taxon>
        <taxon>Lepidoptera</taxon>
        <taxon>Glossata</taxon>
        <taxon>Ditrysia</taxon>
        <taxon>Noctuoidea</taxon>
        <taxon>Noctuidae</taxon>
        <taxon>Heliothinae</taxon>
        <taxon>Heliothis</taxon>
    </lineage>
</organism>
<name>A0A2A4JSF3_HELVI</name>
<evidence type="ECO:0000256" key="2">
    <source>
        <dbReference type="ARBA" id="ARBA00009127"/>
    </source>
</evidence>
<dbReference type="PANTHER" id="PTHR10009">
    <property type="entry name" value="PROTEIN YELLOW-RELATED"/>
    <property type="match status" value="1"/>
</dbReference>
<dbReference type="SUPFAM" id="SSF63825">
    <property type="entry name" value="YWTD domain"/>
    <property type="match status" value="1"/>
</dbReference>
<dbReference type="GO" id="GO:0005576">
    <property type="term" value="C:extracellular region"/>
    <property type="evidence" value="ECO:0007669"/>
    <property type="project" value="UniProtKB-SubCell"/>
</dbReference>
<dbReference type="EMBL" id="NWSH01000756">
    <property type="protein sequence ID" value="PCG74393.1"/>
    <property type="molecule type" value="Genomic_DNA"/>
</dbReference>
<dbReference type="Gene3D" id="2.120.10.30">
    <property type="entry name" value="TolB, C-terminal domain"/>
    <property type="match status" value="1"/>
</dbReference>
<evidence type="ECO:0000256" key="1">
    <source>
        <dbReference type="ARBA" id="ARBA00004613"/>
    </source>
</evidence>
<keyword evidence="4" id="KW-0732">Signal</keyword>
<keyword evidence="3" id="KW-0964">Secreted</keyword>
<comment type="caution">
    <text evidence="5">The sequence shown here is derived from an EMBL/GenBank/DDBJ whole genome shotgun (WGS) entry which is preliminary data.</text>
</comment>
<comment type="similarity">
    <text evidence="2">Belongs to the major royal jelly protein family.</text>
</comment>
<dbReference type="STRING" id="7102.A0A2A4JSF3"/>
<dbReference type="PANTHER" id="PTHR10009:SF11">
    <property type="entry name" value="RH54244P"/>
    <property type="match status" value="1"/>
</dbReference>
<proteinExistence type="inferred from homology"/>
<sequence>MKEVFAWKQIGYDFNGVQYTKDEHVQKHIHSINFKEDNLDEEHRFFTQYNNIPIGLEVYQNKLFVTVPRRRHGIPSTVNYVDLDTKESSPLLKPYPNSASVDKFFSVYRPRVDACDRLWMVDTGVLETPGDFQQKKQPEIIIYNLKTDEEIMRYPIPDSVLVNGTTSGLTSITVDVTSTTCDDAYAYINDLAKNGLIVFSLKKKESWRFEHDTFKYDVGATDFRVNHARVLNWKDGIFSIALSDPDSKGVRKAYYHPLVSTEEFSVSNEILKNPDSILDPGVAEHFKREGVRGAFSHSGSHDFHSGTKTLLFANVAQDSIMCWNTKVPLYSNISVPIAQSHQKMSYIADLKVKGDDVWVLVNDIPTFIYSSYDLNKNNFFVHKGKVKDIIKTTECDV</sequence>
<evidence type="ECO:0000256" key="4">
    <source>
        <dbReference type="ARBA" id="ARBA00022729"/>
    </source>
</evidence>
<reference evidence="5" key="1">
    <citation type="submission" date="2017-09" db="EMBL/GenBank/DDBJ databases">
        <title>Contemporary evolution of a Lepidopteran species, Heliothis virescens, in response to modern agricultural practices.</title>
        <authorList>
            <person name="Fritz M.L."/>
            <person name="Deyonke A.M."/>
            <person name="Papanicolaou A."/>
            <person name="Micinski S."/>
            <person name="Westbrook J."/>
            <person name="Gould F."/>
        </authorList>
    </citation>
    <scope>NUCLEOTIDE SEQUENCE [LARGE SCALE GENOMIC DNA]</scope>
    <source>
        <strain evidence="5">HvINT-</strain>
        <tissue evidence="5">Whole body</tissue>
    </source>
</reference>
<dbReference type="InterPro" id="IPR017996">
    <property type="entry name" value="MRJP/yellow-related"/>
</dbReference>
<evidence type="ECO:0000313" key="5">
    <source>
        <dbReference type="EMBL" id="PCG74393.1"/>
    </source>
</evidence>
<evidence type="ECO:0000256" key="3">
    <source>
        <dbReference type="ARBA" id="ARBA00022525"/>
    </source>
</evidence>
<gene>
    <name evidence="5" type="ORF">B5V51_13385</name>
</gene>
<accession>A0A2A4JSF3</accession>
<comment type="subcellular location">
    <subcellularLocation>
        <location evidence="1">Secreted</location>
    </subcellularLocation>
</comment>
<dbReference type="InterPro" id="IPR011042">
    <property type="entry name" value="6-blade_b-propeller_TolB-like"/>
</dbReference>